<keyword evidence="6 7" id="KW-0012">Acyltransferase</keyword>
<feature type="binding site" evidence="5">
    <location>
        <begin position="362"/>
        <end position="364"/>
    </location>
    <ligand>
        <name>L-glutamate</name>
        <dbReference type="ChEBI" id="CHEBI:29985"/>
    </ligand>
</feature>
<dbReference type="EC" id="2.3.2.2" evidence="6"/>
<evidence type="ECO:0000256" key="6">
    <source>
        <dbReference type="RuleBase" id="RU368036"/>
    </source>
</evidence>
<dbReference type="EC" id="3.4.19.13" evidence="6"/>
<feature type="binding site" evidence="5">
    <location>
        <position position="427"/>
    </location>
    <ligand>
        <name>L-glutamate</name>
        <dbReference type="ChEBI" id="CHEBI:29985"/>
    </ligand>
</feature>
<dbReference type="GO" id="GO:0006751">
    <property type="term" value="P:glutathione catabolic process"/>
    <property type="evidence" value="ECO:0007669"/>
    <property type="project" value="UniProtKB-UniRule"/>
</dbReference>
<keyword evidence="6" id="KW-0317">Glutathione biosynthesis</keyword>
<evidence type="ECO:0000256" key="4">
    <source>
        <dbReference type="PIRSR" id="PIRSR600101-1"/>
    </source>
</evidence>
<dbReference type="OrthoDB" id="9781342at2"/>
<dbReference type="InterPro" id="IPR052896">
    <property type="entry name" value="GGT-like_enzyme"/>
</dbReference>
<dbReference type="RefSeq" id="WP_133286554.1">
    <property type="nucleotide sequence ID" value="NZ_SMSJ01000001.1"/>
</dbReference>
<keyword evidence="8" id="KW-1185">Reference proteome</keyword>
<evidence type="ECO:0000256" key="2">
    <source>
        <dbReference type="ARBA" id="ARBA00001089"/>
    </source>
</evidence>
<dbReference type="Gene3D" id="3.60.20.40">
    <property type="match status" value="1"/>
</dbReference>
<dbReference type="UniPathway" id="UPA00204"/>
<organism evidence="7 8">
    <name type="scientific">Dankookia rubra</name>
    <dbReference type="NCBI Taxonomy" id="1442381"/>
    <lineage>
        <taxon>Bacteria</taxon>
        <taxon>Pseudomonadati</taxon>
        <taxon>Pseudomonadota</taxon>
        <taxon>Alphaproteobacteria</taxon>
        <taxon>Acetobacterales</taxon>
        <taxon>Roseomonadaceae</taxon>
        <taxon>Dankookia</taxon>
    </lineage>
</organism>
<sequence length="534" mass="55943">MHPALRSHRSLIMGRRGAVATNHPVATQAGLDVLRAGGTAVDATIAVSLLLGVVEPAMSGLGGDGFFNIHLAGRSGFCVNATGAAPRAATPEAYGDGIPVAGPRSTSTPGLLAGLALLHARHGSLPWVRLVAPAIEAARDGFAATHAYGHFANECLPKLRASAPSAARFLADGGPPALGALVVQPELAETLEAIGANGAEGFYRGRLAERLVAGIAEAGGMVAAADLAACTAEIQAPIAIPFRGFEVRQTPPNSTGFTFLQMLRILDRFELEAHDLGGAGLIHLMVEAKKRAFLDRERWGADPRGLDIPLARLLSADYAMEQAALIDPRRSADLPVRPGTESDTTYFCVVDAAGNAVSAIQSINSAFGSGVTAGDTGVLLNNRMAYWHLDDGHPNRLRPGMRVRHTMNAPIVFRDGKLWGVFGTPGADNQVQVNMQVMVAMAVFGLDPQQALEMPRWTSNQVGQPANYPHAGDAVLTLEAGLADAAKALEALGHQVRVVPPLEGPCSVEAIRVLENGVRMAGSDPRRDGWAAAY</sequence>
<dbReference type="InterPro" id="IPR043137">
    <property type="entry name" value="GGT_ssub_C"/>
</dbReference>
<evidence type="ECO:0000313" key="8">
    <source>
        <dbReference type="Proteomes" id="UP000295096"/>
    </source>
</evidence>
<dbReference type="AlphaFoldDB" id="A0A4R5QNG7"/>
<dbReference type="InterPro" id="IPR043138">
    <property type="entry name" value="GGT_lsub"/>
</dbReference>
<comment type="PTM">
    <text evidence="6">Cleaved by autocatalysis into a large and a small subunit.</text>
</comment>
<evidence type="ECO:0000256" key="5">
    <source>
        <dbReference type="PIRSR" id="PIRSR600101-2"/>
    </source>
</evidence>
<gene>
    <name evidence="7" type="primary">ggt</name>
    <name evidence="7" type="ORF">E2C06_00160</name>
</gene>
<accession>A0A4R5QNG7</accession>
<dbReference type="EMBL" id="SMSJ01000001">
    <property type="protein sequence ID" value="TDH64398.1"/>
    <property type="molecule type" value="Genomic_DNA"/>
</dbReference>
<comment type="pathway">
    <text evidence="6">Sulfur metabolism; glutathione metabolism.</text>
</comment>
<comment type="subunit">
    <text evidence="6">This enzyme consists of two polypeptide chains, which are synthesized in precursor form from a single polypeptide.</text>
</comment>
<dbReference type="SUPFAM" id="SSF56235">
    <property type="entry name" value="N-terminal nucleophile aminohydrolases (Ntn hydrolases)"/>
    <property type="match status" value="1"/>
</dbReference>
<protein>
    <recommendedName>
        <fullName evidence="6">Glutathione hydrolase proenzyme</fullName>
        <ecNumber evidence="6">2.3.2.2</ecNumber>
        <ecNumber evidence="6">3.4.19.13</ecNumber>
    </recommendedName>
    <component>
        <recommendedName>
            <fullName evidence="6">Glutathione hydrolase large chain</fullName>
        </recommendedName>
    </component>
    <component>
        <recommendedName>
            <fullName evidence="6">Glutathione hydrolase small chain</fullName>
        </recommendedName>
    </component>
</protein>
<dbReference type="GO" id="GO:0006750">
    <property type="term" value="P:glutathione biosynthetic process"/>
    <property type="evidence" value="ECO:0007669"/>
    <property type="project" value="UniProtKB-KW"/>
</dbReference>
<dbReference type="Pfam" id="PF01019">
    <property type="entry name" value="G_glu_transpept"/>
    <property type="match status" value="1"/>
</dbReference>
<keyword evidence="6 7" id="KW-0808">Transferase</keyword>
<feature type="active site" description="Nucleophile" evidence="4">
    <location>
        <position position="344"/>
    </location>
</feature>
<dbReference type="InterPro" id="IPR000101">
    <property type="entry name" value="GGT_peptidase"/>
</dbReference>
<dbReference type="PRINTS" id="PR01210">
    <property type="entry name" value="GGTRANSPTASE"/>
</dbReference>
<name>A0A4R5QNG7_9PROT</name>
<dbReference type="PANTHER" id="PTHR43881:SF1">
    <property type="entry name" value="GAMMA-GLUTAMYLTRANSPEPTIDASE (AFU_ORTHOLOGUE AFUA_4G13580)"/>
    <property type="match status" value="1"/>
</dbReference>
<comment type="catalytic activity">
    <reaction evidence="2 6">
        <text>glutathione + H2O = L-cysteinylglycine + L-glutamate</text>
        <dbReference type="Rhea" id="RHEA:28807"/>
        <dbReference type="ChEBI" id="CHEBI:15377"/>
        <dbReference type="ChEBI" id="CHEBI:29985"/>
        <dbReference type="ChEBI" id="CHEBI:57925"/>
        <dbReference type="ChEBI" id="CHEBI:61694"/>
        <dbReference type="EC" id="3.4.19.13"/>
    </reaction>
</comment>
<reference evidence="7 8" key="1">
    <citation type="journal article" date="2016" name="J. Microbiol.">
        <title>Dankookia rubra gen. nov., sp. nov., an alphaproteobacterium isolated from sediment of a shallow stream.</title>
        <authorList>
            <person name="Kim W.H."/>
            <person name="Kim D.H."/>
            <person name="Kang K."/>
            <person name="Ahn T.Y."/>
        </authorList>
    </citation>
    <scope>NUCLEOTIDE SEQUENCE [LARGE SCALE GENOMIC DNA]</scope>
    <source>
        <strain evidence="7 8">JCM30602</strain>
    </source>
</reference>
<comment type="catalytic activity">
    <reaction evidence="1 6">
        <text>an S-substituted glutathione + H2O = an S-substituted L-cysteinylglycine + L-glutamate</text>
        <dbReference type="Rhea" id="RHEA:59468"/>
        <dbReference type="ChEBI" id="CHEBI:15377"/>
        <dbReference type="ChEBI" id="CHEBI:29985"/>
        <dbReference type="ChEBI" id="CHEBI:90779"/>
        <dbReference type="ChEBI" id="CHEBI:143103"/>
        <dbReference type="EC" id="3.4.19.13"/>
    </reaction>
</comment>
<evidence type="ECO:0000313" key="7">
    <source>
        <dbReference type="EMBL" id="TDH64398.1"/>
    </source>
</evidence>
<comment type="similarity">
    <text evidence="6">Belongs to the gamma-glutamyltransferase family.</text>
</comment>
<dbReference type="GO" id="GO:0103068">
    <property type="term" value="F:leukotriene C4 gamma-glutamyl transferase activity"/>
    <property type="evidence" value="ECO:0007669"/>
    <property type="project" value="UniProtKB-EC"/>
</dbReference>
<dbReference type="InterPro" id="IPR029055">
    <property type="entry name" value="Ntn_hydrolases_N"/>
</dbReference>
<comment type="catalytic activity">
    <reaction evidence="3 6">
        <text>an N-terminal (5-L-glutamyl)-[peptide] + an alpha-amino acid = 5-L-glutamyl amino acid + an N-terminal L-alpha-aminoacyl-[peptide]</text>
        <dbReference type="Rhea" id="RHEA:23904"/>
        <dbReference type="Rhea" id="RHEA-COMP:9780"/>
        <dbReference type="Rhea" id="RHEA-COMP:9795"/>
        <dbReference type="ChEBI" id="CHEBI:77644"/>
        <dbReference type="ChEBI" id="CHEBI:78597"/>
        <dbReference type="ChEBI" id="CHEBI:78599"/>
        <dbReference type="ChEBI" id="CHEBI:78608"/>
        <dbReference type="EC" id="2.3.2.2"/>
    </reaction>
</comment>
<comment type="caution">
    <text evidence="7">The sequence shown here is derived from an EMBL/GenBank/DDBJ whole genome shotgun (WGS) entry which is preliminary data.</text>
</comment>
<dbReference type="Gene3D" id="1.10.246.130">
    <property type="match status" value="1"/>
</dbReference>
<dbReference type="GO" id="GO:0036374">
    <property type="term" value="F:glutathione hydrolase activity"/>
    <property type="evidence" value="ECO:0007669"/>
    <property type="project" value="UniProtKB-UniRule"/>
</dbReference>
<proteinExistence type="inferred from homology"/>
<dbReference type="PANTHER" id="PTHR43881">
    <property type="entry name" value="GAMMA-GLUTAMYLTRANSPEPTIDASE (AFU_ORTHOLOGUE AFUA_4G13580)"/>
    <property type="match status" value="1"/>
</dbReference>
<dbReference type="Proteomes" id="UP000295096">
    <property type="component" value="Unassembled WGS sequence"/>
</dbReference>
<evidence type="ECO:0000256" key="3">
    <source>
        <dbReference type="ARBA" id="ARBA00047417"/>
    </source>
</evidence>
<keyword evidence="6" id="KW-0865">Zymogen</keyword>
<dbReference type="NCBIfam" id="TIGR00066">
    <property type="entry name" value="g_glut_trans"/>
    <property type="match status" value="1"/>
</dbReference>
<keyword evidence="6" id="KW-0378">Hydrolase</keyword>
<evidence type="ECO:0000256" key="1">
    <source>
        <dbReference type="ARBA" id="ARBA00001049"/>
    </source>
</evidence>